<feature type="compositionally biased region" description="Low complexity" evidence="1">
    <location>
        <begin position="111"/>
        <end position="124"/>
    </location>
</feature>
<reference evidence="2" key="1">
    <citation type="submission" date="2020-11" db="EMBL/GenBank/DDBJ databases">
        <title>Adaptations for nitrogen fixation in a non-lichenized fungal sporocarp promotes dispersal by wood-feeding termites.</title>
        <authorList>
            <consortium name="DOE Joint Genome Institute"/>
            <person name="Koch R.A."/>
            <person name="Yoon G."/>
            <person name="Arayal U."/>
            <person name="Lail K."/>
            <person name="Amirebrahimi M."/>
            <person name="Labutti K."/>
            <person name="Lipzen A."/>
            <person name="Riley R."/>
            <person name="Barry K."/>
            <person name="Henrissat B."/>
            <person name="Grigoriev I.V."/>
            <person name="Herr J.R."/>
            <person name="Aime M.C."/>
        </authorList>
    </citation>
    <scope>NUCLEOTIDE SEQUENCE</scope>
    <source>
        <strain evidence="2">MCA 3950</strain>
    </source>
</reference>
<accession>A0A9P8AMJ6</accession>
<protein>
    <submittedName>
        <fullName evidence="2">Uncharacterized protein</fullName>
    </submittedName>
</protein>
<feature type="region of interest" description="Disordered" evidence="1">
    <location>
        <begin position="147"/>
        <end position="186"/>
    </location>
</feature>
<keyword evidence="3" id="KW-1185">Reference proteome</keyword>
<dbReference type="GeneID" id="66106839"/>
<feature type="region of interest" description="Disordered" evidence="1">
    <location>
        <begin position="43"/>
        <end position="131"/>
    </location>
</feature>
<evidence type="ECO:0000313" key="2">
    <source>
        <dbReference type="EMBL" id="KAG7440809.1"/>
    </source>
</evidence>
<name>A0A9P8AMJ6_9AGAR</name>
<sequence>MHSALETMPETLLMRLQDLQREDQDISLPKKVQFLQPLVLSPQYPVTSMNTPSSHSHEGSLKGKDMISTTPGSSTRLTEREESLNFSSRKMTRGNLPISSRRPRKNITMPSISSEQEKSGQQSEGLWPSSITDYMGKQKETYIIKRKKIRVANPPPLSPSTSNNEKLQEWPEWGSNNEDDSWSIDY</sequence>
<evidence type="ECO:0000256" key="1">
    <source>
        <dbReference type="SAM" id="MobiDB-lite"/>
    </source>
</evidence>
<dbReference type="AlphaFoldDB" id="A0A9P8AMJ6"/>
<organism evidence="2 3">
    <name type="scientific">Guyanagaster necrorhizus</name>
    <dbReference type="NCBI Taxonomy" id="856835"/>
    <lineage>
        <taxon>Eukaryota</taxon>
        <taxon>Fungi</taxon>
        <taxon>Dikarya</taxon>
        <taxon>Basidiomycota</taxon>
        <taxon>Agaricomycotina</taxon>
        <taxon>Agaricomycetes</taxon>
        <taxon>Agaricomycetidae</taxon>
        <taxon>Agaricales</taxon>
        <taxon>Marasmiineae</taxon>
        <taxon>Physalacriaceae</taxon>
        <taxon>Guyanagaster</taxon>
    </lineage>
</organism>
<dbReference type="EMBL" id="MU250566">
    <property type="protein sequence ID" value="KAG7440809.1"/>
    <property type="molecule type" value="Genomic_DNA"/>
</dbReference>
<gene>
    <name evidence="2" type="ORF">BT62DRAFT_923688</name>
</gene>
<dbReference type="Proteomes" id="UP000812287">
    <property type="component" value="Unassembled WGS sequence"/>
</dbReference>
<dbReference type="RefSeq" id="XP_043034309.1">
    <property type="nucleotide sequence ID" value="XM_043184542.1"/>
</dbReference>
<feature type="compositionally biased region" description="Acidic residues" evidence="1">
    <location>
        <begin position="177"/>
        <end position="186"/>
    </location>
</feature>
<feature type="compositionally biased region" description="Polar residues" evidence="1">
    <location>
        <begin position="67"/>
        <end position="76"/>
    </location>
</feature>
<evidence type="ECO:0000313" key="3">
    <source>
        <dbReference type="Proteomes" id="UP000812287"/>
    </source>
</evidence>
<feature type="compositionally biased region" description="Polar residues" evidence="1">
    <location>
        <begin position="44"/>
        <end position="54"/>
    </location>
</feature>
<feature type="compositionally biased region" description="Basic and acidic residues" evidence="1">
    <location>
        <begin position="55"/>
        <end position="65"/>
    </location>
</feature>
<proteinExistence type="predicted"/>
<comment type="caution">
    <text evidence="2">The sequence shown here is derived from an EMBL/GenBank/DDBJ whole genome shotgun (WGS) entry which is preliminary data.</text>
</comment>